<dbReference type="Proteomes" id="UP000268162">
    <property type="component" value="Unassembled WGS sequence"/>
</dbReference>
<gene>
    <name evidence="1" type="ORF">BJ085DRAFT_29433</name>
</gene>
<sequence>MPPNRPPTPLGYVSPYDPQHIIDDWEYHSSRMGSILVSQATCDRYLPLWFAVAPAESWDIYLHHLSKEIEAFEDILYRVYEEGDEFDATSEDRSQLSKYNTFMKTNFGHILLIKNERQDARLSSLTWETFETEFPLASQATGTMLADLIQWLSSVDKKMRLPELKLGRPAVGDELVTDILGSFNMVHSFFEEIFDQIITIGLWQHYLKSSTLSSSASPLSPKMILSATLFAFPLPPSSEGRSDTDDSNWAEIIKYFRIASEYAVRAPRGSKRRVYRVLELVTKHAGFVAILAVMNQRPFGRVRAVLANPMVDFVPGGIARGEPPSRVAHYLHPMETNTLLK</sequence>
<accession>A0A4P9ZN50</accession>
<protein>
    <submittedName>
        <fullName evidence="1">Uncharacterized protein</fullName>
    </submittedName>
</protein>
<proteinExistence type="predicted"/>
<keyword evidence="2" id="KW-1185">Reference proteome</keyword>
<organism evidence="1 2">
    <name type="scientific">Dimargaris cristalligena</name>
    <dbReference type="NCBI Taxonomy" id="215637"/>
    <lineage>
        <taxon>Eukaryota</taxon>
        <taxon>Fungi</taxon>
        <taxon>Fungi incertae sedis</taxon>
        <taxon>Zoopagomycota</taxon>
        <taxon>Kickxellomycotina</taxon>
        <taxon>Dimargaritomycetes</taxon>
        <taxon>Dimargaritales</taxon>
        <taxon>Dimargaritaceae</taxon>
        <taxon>Dimargaris</taxon>
    </lineage>
</organism>
<evidence type="ECO:0000313" key="2">
    <source>
        <dbReference type="Proteomes" id="UP000268162"/>
    </source>
</evidence>
<dbReference type="AlphaFoldDB" id="A0A4P9ZN50"/>
<evidence type="ECO:0000313" key="1">
    <source>
        <dbReference type="EMBL" id="RKP34021.1"/>
    </source>
</evidence>
<name>A0A4P9ZN50_9FUNG</name>
<reference evidence="2" key="1">
    <citation type="journal article" date="2018" name="Nat. Microbiol.">
        <title>Leveraging single-cell genomics to expand the fungal tree of life.</title>
        <authorList>
            <person name="Ahrendt S.R."/>
            <person name="Quandt C.A."/>
            <person name="Ciobanu D."/>
            <person name="Clum A."/>
            <person name="Salamov A."/>
            <person name="Andreopoulos B."/>
            <person name="Cheng J.F."/>
            <person name="Woyke T."/>
            <person name="Pelin A."/>
            <person name="Henrissat B."/>
            <person name="Reynolds N.K."/>
            <person name="Benny G.L."/>
            <person name="Smith M.E."/>
            <person name="James T.Y."/>
            <person name="Grigoriev I.V."/>
        </authorList>
    </citation>
    <scope>NUCLEOTIDE SEQUENCE [LARGE SCALE GENOMIC DNA]</scope>
    <source>
        <strain evidence="2">RSA 468</strain>
    </source>
</reference>
<dbReference type="EMBL" id="ML003402">
    <property type="protein sequence ID" value="RKP34021.1"/>
    <property type="molecule type" value="Genomic_DNA"/>
</dbReference>